<dbReference type="PANTHER" id="PTHR47354">
    <property type="entry name" value="NADH OXIDOREDUCTASE HCR"/>
    <property type="match status" value="1"/>
</dbReference>
<organism evidence="13 14">
    <name type="scientific">Pacificispira spongiicola</name>
    <dbReference type="NCBI Taxonomy" id="2729598"/>
    <lineage>
        <taxon>Bacteria</taxon>
        <taxon>Pseudomonadati</taxon>
        <taxon>Pseudomonadota</taxon>
        <taxon>Alphaproteobacteria</taxon>
        <taxon>Rhodospirillales</taxon>
        <taxon>Rhodospirillaceae</taxon>
        <taxon>Pacificispira</taxon>
    </lineage>
</organism>
<dbReference type="CDD" id="cd00207">
    <property type="entry name" value="fer2"/>
    <property type="match status" value="1"/>
</dbReference>
<dbReference type="PRINTS" id="PR00410">
    <property type="entry name" value="PHEHYDRXLASE"/>
</dbReference>
<keyword evidence="14" id="KW-1185">Reference proteome</keyword>
<evidence type="ECO:0000256" key="8">
    <source>
        <dbReference type="ARBA" id="ARBA00023014"/>
    </source>
</evidence>
<keyword evidence="2" id="KW-0285">Flavoprotein</keyword>
<keyword evidence="7" id="KW-0408">Iron</keyword>
<dbReference type="InterPro" id="IPR006058">
    <property type="entry name" value="2Fe2S_fd_BS"/>
</dbReference>
<dbReference type="InterPro" id="IPR008333">
    <property type="entry name" value="Cbr1-like_FAD-bd_dom"/>
</dbReference>
<proteinExistence type="inferred from homology"/>
<keyword evidence="4" id="KW-0479">Metal-binding</keyword>
<dbReference type="AlphaFoldDB" id="A0A7Y0HCN5"/>
<dbReference type="Gene3D" id="3.10.20.30">
    <property type="match status" value="1"/>
</dbReference>
<dbReference type="InterPro" id="IPR036010">
    <property type="entry name" value="2Fe-2S_ferredoxin-like_sf"/>
</dbReference>
<feature type="domain" description="FAD-binding FR-type" evidence="12">
    <location>
        <begin position="17"/>
        <end position="120"/>
    </location>
</feature>
<evidence type="ECO:0000313" key="13">
    <source>
        <dbReference type="EMBL" id="NMM42921.1"/>
    </source>
</evidence>
<dbReference type="InterPro" id="IPR039261">
    <property type="entry name" value="FNR_nucleotide-bd"/>
</dbReference>
<evidence type="ECO:0000256" key="3">
    <source>
        <dbReference type="ARBA" id="ARBA00022714"/>
    </source>
</evidence>
<evidence type="ECO:0000256" key="1">
    <source>
        <dbReference type="ARBA" id="ARBA00001974"/>
    </source>
</evidence>
<dbReference type="InterPro" id="IPR001433">
    <property type="entry name" value="OxRdtase_FAD/NAD-bd"/>
</dbReference>
<name>A0A7Y0HCN5_9PROT</name>
<dbReference type="InterPro" id="IPR017927">
    <property type="entry name" value="FAD-bd_FR_type"/>
</dbReference>
<evidence type="ECO:0000256" key="2">
    <source>
        <dbReference type="ARBA" id="ARBA00022630"/>
    </source>
</evidence>
<dbReference type="GO" id="GO:0046872">
    <property type="term" value="F:metal ion binding"/>
    <property type="evidence" value="ECO:0007669"/>
    <property type="project" value="UniProtKB-KW"/>
</dbReference>
<evidence type="ECO:0000259" key="11">
    <source>
        <dbReference type="PROSITE" id="PS51085"/>
    </source>
</evidence>
<dbReference type="EMBL" id="JABBNT010000001">
    <property type="protein sequence ID" value="NMM42921.1"/>
    <property type="molecule type" value="Genomic_DNA"/>
</dbReference>
<comment type="cofactor">
    <cofactor evidence="1">
        <name>FAD</name>
        <dbReference type="ChEBI" id="CHEBI:57692"/>
    </cofactor>
</comment>
<keyword evidence="3" id="KW-0001">2Fe-2S</keyword>
<dbReference type="SUPFAM" id="SSF63380">
    <property type="entry name" value="Riboflavin synthase domain-like"/>
    <property type="match status" value="1"/>
</dbReference>
<keyword evidence="8" id="KW-0411">Iron-sulfur</keyword>
<dbReference type="Proteomes" id="UP000539372">
    <property type="component" value="Unassembled WGS sequence"/>
</dbReference>
<dbReference type="InterPro" id="IPR001041">
    <property type="entry name" value="2Fe-2S_ferredoxin-type"/>
</dbReference>
<dbReference type="PANTHER" id="PTHR47354:SF6">
    <property type="entry name" value="NADH OXIDOREDUCTASE HCR"/>
    <property type="match status" value="1"/>
</dbReference>
<evidence type="ECO:0000256" key="10">
    <source>
        <dbReference type="ARBA" id="ARBA00061434"/>
    </source>
</evidence>
<evidence type="ECO:0000259" key="12">
    <source>
        <dbReference type="PROSITE" id="PS51384"/>
    </source>
</evidence>
<dbReference type="Pfam" id="PF00970">
    <property type="entry name" value="FAD_binding_6"/>
    <property type="match status" value="1"/>
</dbReference>
<dbReference type="GO" id="GO:0051537">
    <property type="term" value="F:2 iron, 2 sulfur cluster binding"/>
    <property type="evidence" value="ECO:0007669"/>
    <property type="project" value="UniProtKB-KW"/>
</dbReference>
<dbReference type="PROSITE" id="PS51384">
    <property type="entry name" value="FAD_FR"/>
    <property type="match status" value="1"/>
</dbReference>
<sequence length="361" mass="40318">MMKLGTYLPLNERAYWKDSQELVCVMIIPEAPDTVTFCFKTADDSWFLYQPGQFISLELPVGPQPILRTYTLSSSPSRPISISVTVKAQADSIGTRWMIDNLKVGDRLRAYGPGGIFTFTKYSADKYLFIGAGSGITPMMSMTRYLFDNGEHTDIALINCARRPSELLFANEMRRMSQRVPDIKLHFVVEEDDPYAAWAGYRGRLNQLMLELMAPDYMEREIFCCGPEPFMRAVRDVLNVAGFDMDHYHEESFHAPIRTEEQVPEYDDVVPSEEATAHLTFALSGVEADCRETDSILTVAREAGLNIPSACQFGVCGTCKVKKTKGEVHMVHNGGITDDEIADGFVLACCSQPIGAVEVEV</sequence>
<reference evidence="13 14" key="1">
    <citation type="submission" date="2020-04" db="EMBL/GenBank/DDBJ databases">
        <title>Rhodospirillaceae bacterium KN72 isolated from deep sea.</title>
        <authorList>
            <person name="Zhang D.-C."/>
        </authorList>
    </citation>
    <scope>NUCLEOTIDE SEQUENCE [LARGE SCALE GENOMIC DNA]</scope>
    <source>
        <strain evidence="13 14">KN72</strain>
    </source>
</reference>
<evidence type="ECO:0000256" key="9">
    <source>
        <dbReference type="ARBA" id="ARBA00034078"/>
    </source>
</evidence>
<keyword evidence="6" id="KW-0560">Oxidoreductase</keyword>
<accession>A0A7Y0HCN5</accession>
<dbReference type="Gene3D" id="2.40.30.10">
    <property type="entry name" value="Translation factors"/>
    <property type="match status" value="1"/>
</dbReference>
<evidence type="ECO:0000313" key="14">
    <source>
        <dbReference type="Proteomes" id="UP000539372"/>
    </source>
</evidence>
<keyword evidence="5" id="KW-0274">FAD</keyword>
<gene>
    <name evidence="13" type="ORF">HH303_00420</name>
</gene>
<dbReference type="PROSITE" id="PS51085">
    <property type="entry name" value="2FE2S_FER_2"/>
    <property type="match status" value="1"/>
</dbReference>
<dbReference type="Gene3D" id="3.40.50.80">
    <property type="entry name" value="Nucleotide-binding domain of ferredoxin-NADP reductase (FNR) module"/>
    <property type="match status" value="1"/>
</dbReference>
<evidence type="ECO:0000256" key="5">
    <source>
        <dbReference type="ARBA" id="ARBA00022827"/>
    </source>
</evidence>
<dbReference type="SUPFAM" id="SSF54292">
    <property type="entry name" value="2Fe-2S ferredoxin-like"/>
    <property type="match status" value="1"/>
</dbReference>
<dbReference type="RefSeq" id="WP_169623238.1">
    <property type="nucleotide sequence ID" value="NZ_JABBNT010000001.1"/>
</dbReference>
<dbReference type="InterPro" id="IPR012675">
    <property type="entry name" value="Beta-grasp_dom_sf"/>
</dbReference>
<dbReference type="SUPFAM" id="SSF52343">
    <property type="entry name" value="Ferredoxin reductase-like, C-terminal NADP-linked domain"/>
    <property type="match status" value="1"/>
</dbReference>
<dbReference type="InterPro" id="IPR001709">
    <property type="entry name" value="Flavoprot_Pyr_Nucl_cyt_Rdtase"/>
</dbReference>
<evidence type="ECO:0000256" key="6">
    <source>
        <dbReference type="ARBA" id="ARBA00023002"/>
    </source>
</evidence>
<dbReference type="Pfam" id="PF00175">
    <property type="entry name" value="NAD_binding_1"/>
    <property type="match status" value="1"/>
</dbReference>
<protein>
    <submittedName>
        <fullName evidence="13">Hybrid-cluster NAD(P)-dependent oxidoreductase</fullName>
    </submittedName>
</protein>
<feature type="domain" description="2Fe-2S ferredoxin-type" evidence="11">
    <location>
        <begin position="277"/>
        <end position="361"/>
    </location>
</feature>
<dbReference type="InterPro" id="IPR017938">
    <property type="entry name" value="Riboflavin_synthase-like_b-brl"/>
</dbReference>
<evidence type="ECO:0000256" key="7">
    <source>
        <dbReference type="ARBA" id="ARBA00023004"/>
    </source>
</evidence>
<evidence type="ECO:0000256" key="4">
    <source>
        <dbReference type="ARBA" id="ARBA00022723"/>
    </source>
</evidence>
<dbReference type="GO" id="GO:0016491">
    <property type="term" value="F:oxidoreductase activity"/>
    <property type="evidence" value="ECO:0007669"/>
    <property type="project" value="UniProtKB-KW"/>
</dbReference>
<comment type="cofactor">
    <cofactor evidence="9">
        <name>[2Fe-2S] cluster</name>
        <dbReference type="ChEBI" id="CHEBI:190135"/>
    </cofactor>
</comment>
<dbReference type="InterPro" id="IPR050415">
    <property type="entry name" value="MRET"/>
</dbReference>
<comment type="caution">
    <text evidence="13">The sequence shown here is derived from an EMBL/GenBank/DDBJ whole genome shotgun (WGS) entry which is preliminary data.</text>
</comment>
<dbReference type="PRINTS" id="PR00371">
    <property type="entry name" value="FPNCR"/>
</dbReference>
<dbReference type="PROSITE" id="PS00197">
    <property type="entry name" value="2FE2S_FER_1"/>
    <property type="match status" value="1"/>
</dbReference>
<dbReference type="CDD" id="cd06215">
    <property type="entry name" value="FNR_iron_sulfur_binding_1"/>
    <property type="match status" value="1"/>
</dbReference>
<comment type="similarity">
    <text evidence="10">In the N-terminal section; belongs to the FAD-binding oxidoreductase type 6 family.</text>
</comment>
<dbReference type="Pfam" id="PF00111">
    <property type="entry name" value="Fer2"/>
    <property type="match status" value="1"/>
</dbReference>